<dbReference type="InterPro" id="IPR052726">
    <property type="entry name" value="Phage_Baseplate_Hub"/>
</dbReference>
<dbReference type="PANTHER" id="PTHR35862:SF1">
    <property type="entry name" value="FELS-2 PROPHAGE PROTEIN"/>
    <property type="match status" value="1"/>
</dbReference>
<proteinExistence type="predicted"/>
<dbReference type="RefSeq" id="WP_058355841.1">
    <property type="nucleotide sequence ID" value="NZ_CABKVG010000008.1"/>
</dbReference>
<name>A0ABY4EA10_9NEIS</name>
<organism evidence="2 3">
    <name type="scientific">Vitreoscilla massiliensis</name>
    <dbReference type="NCBI Taxonomy" id="1689272"/>
    <lineage>
        <taxon>Bacteria</taxon>
        <taxon>Pseudomonadati</taxon>
        <taxon>Pseudomonadota</taxon>
        <taxon>Betaproteobacteria</taxon>
        <taxon>Neisseriales</taxon>
        <taxon>Neisseriaceae</taxon>
        <taxon>Vitreoscilla</taxon>
    </lineage>
</organism>
<dbReference type="Pfam" id="PF26078">
    <property type="entry name" value="Baseplate_J_M"/>
    <property type="match status" value="1"/>
</dbReference>
<reference evidence="2 3" key="1">
    <citation type="journal article" date="2022" name="Res Sq">
        <title>Evolution of multicellular longitudinally dividing oral cavity symbionts (Neisseriaceae).</title>
        <authorList>
            <person name="Nyongesa S."/>
            <person name="Weber P."/>
            <person name="Bernet E."/>
            <person name="Pullido F."/>
            <person name="Nieckarz M."/>
            <person name="Delaby M."/>
            <person name="Nieves C."/>
            <person name="Viehboeck T."/>
            <person name="Krause N."/>
            <person name="Rivera-Millot A."/>
            <person name="Nakamura A."/>
            <person name="Vischer N."/>
            <person name="VanNieuwenhze M."/>
            <person name="Brun Y."/>
            <person name="Cava F."/>
            <person name="Bulgheresi S."/>
            <person name="Veyrier F."/>
        </authorList>
    </citation>
    <scope>NUCLEOTIDE SEQUENCE [LARGE SCALE GENOMIC DNA]</scope>
    <source>
        <strain evidence="2 3">SN4</strain>
    </source>
</reference>
<keyword evidence="3" id="KW-1185">Reference proteome</keyword>
<dbReference type="InterPro" id="IPR014507">
    <property type="entry name" value="Baseplate_assembly_J_pred"/>
</dbReference>
<dbReference type="EMBL" id="CP091511">
    <property type="protein sequence ID" value="UOO90267.1"/>
    <property type="molecule type" value="Genomic_DNA"/>
</dbReference>
<gene>
    <name evidence="2" type="ORF">LVJ82_04580</name>
</gene>
<evidence type="ECO:0000313" key="2">
    <source>
        <dbReference type="EMBL" id="UOO90267.1"/>
    </source>
</evidence>
<sequence length="300" mass="32019">MSIDLTQLPPPDVLDYPNFEALLSERKAALIAACPEAIRATIAATLELESEPLTIDLEQSVYREYILRERINTAVKATFLATATGADLDQFAAGRNIARKIIQAADPDATPPVEAILESDAALRLRCQLFPEKLAAAGPRNTYYAHALDADTDVADAQVVNADSGLVPAGTVRVYIKSHTAAVANGHLVTTVYDYLSADTRRPLCDTVEVRAASAWAVVIEWANEYETGPDKAVVFANQKAAITALIGKNANIGAEVSLSKIIGALDVEGVKKVTLTKPTADVVSGFGRYPVYTLKAPAL</sequence>
<evidence type="ECO:0000313" key="3">
    <source>
        <dbReference type="Proteomes" id="UP000832011"/>
    </source>
</evidence>
<accession>A0ABY4EA10</accession>
<protein>
    <submittedName>
        <fullName evidence="2">Baseplate J/gp47 family protein</fullName>
    </submittedName>
</protein>
<dbReference type="PIRSF" id="PIRSF020481">
    <property type="entry name" value="BAP"/>
    <property type="match status" value="1"/>
</dbReference>
<feature type="domain" description="Baseplate J-like central" evidence="1">
    <location>
        <begin position="136"/>
        <end position="211"/>
    </location>
</feature>
<dbReference type="Proteomes" id="UP000832011">
    <property type="component" value="Chromosome"/>
</dbReference>
<dbReference type="PANTHER" id="PTHR35862">
    <property type="entry name" value="FELS-2 PROPHAGE PROTEIN"/>
    <property type="match status" value="1"/>
</dbReference>
<evidence type="ECO:0000259" key="1">
    <source>
        <dbReference type="Pfam" id="PF26078"/>
    </source>
</evidence>
<dbReference type="InterPro" id="IPR058531">
    <property type="entry name" value="Baseplate_J_M"/>
</dbReference>